<organism evidence="1 2">
    <name type="scientific">Streptomyces termitum</name>
    <dbReference type="NCBI Taxonomy" id="67368"/>
    <lineage>
        <taxon>Bacteria</taxon>
        <taxon>Bacillati</taxon>
        <taxon>Actinomycetota</taxon>
        <taxon>Actinomycetes</taxon>
        <taxon>Kitasatosporales</taxon>
        <taxon>Streptomycetaceae</taxon>
        <taxon>Streptomyces</taxon>
    </lineage>
</organism>
<dbReference type="Gene3D" id="3.40.50.720">
    <property type="entry name" value="NAD(P)-binding Rossmann-like Domain"/>
    <property type="match status" value="1"/>
</dbReference>
<protein>
    <submittedName>
        <fullName evidence="1">Uncharacterized protein</fullName>
    </submittedName>
</protein>
<comment type="caution">
    <text evidence="1">The sequence shown here is derived from an EMBL/GenBank/DDBJ whole genome shotgun (WGS) entry which is preliminary data.</text>
</comment>
<dbReference type="EMBL" id="BMUL01000030">
    <property type="protein sequence ID" value="GHB11346.1"/>
    <property type="molecule type" value="Genomic_DNA"/>
</dbReference>
<reference evidence="1" key="2">
    <citation type="submission" date="2020-09" db="EMBL/GenBank/DDBJ databases">
        <authorList>
            <person name="Sun Q."/>
            <person name="Ohkuma M."/>
        </authorList>
    </citation>
    <scope>NUCLEOTIDE SEQUENCE</scope>
    <source>
        <strain evidence="1">JCM 4518</strain>
    </source>
</reference>
<evidence type="ECO:0000313" key="1">
    <source>
        <dbReference type="EMBL" id="GHB11346.1"/>
    </source>
</evidence>
<dbReference type="AlphaFoldDB" id="A0A918T9M5"/>
<evidence type="ECO:0000313" key="2">
    <source>
        <dbReference type="Proteomes" id="UP000644020"/>
    </source>
</evidence>
<dbReference type="SUPFAM" id="SSF50129">
    <property type="entry name" value="GroES-like"/>
    <property type="match status" value="1"/>
</dbReference>
<gene>
    <name evidence="1" type="ORF">GCM10010305_62540</name>
</gene>
<dbReference type="RefSeq" id="WP_189983613.1">
    <property type="nucleotide sequence ID" value="NZ_BMUL01000030.1"/>
</dbReference>
<keyword evidence="2" id="KW-1185">Reference proteome</keyword>
<proteinExistence type="predicted"/>
<sequence length="161" mass="15812">MLAGAGGGDIAETGAAGIVDAVGEGVDALTVGDRVAGLSPDGAAAEYAVTYTTALVRTPEGIDAAFDLVIGGEFDVFSALVKEGGALVTLLDPEVPARGGILVTGTEQGYEGALQQVLGGVASGAVVVPIEDVLPIGRIAEARDRSAAGRVRGKPVLSIGA</sequence>
<accession>A0A918T9M5</accession>
<dbReference type="Pfam" id="PF13602">
    <property type="entry name" value="ADH_zinc_N_2"/>
    <property type="match status" value="1"/>
</dbReference>
<dbReference type="Proteomes" id="UP000644020">
    <property type="component" value="Unassembled WGS sequence"/>
</dbReference>
<reference evidence="1" key="1">
    <citation type="journal article" date="2014" name="Int. J. Syst. Evol. Microbiol.">
        <title>Complete genome sequence of Corynebacterium casei LMG S-19264T (=DSM 44701T), isolated from a smear-ripened cheese.</title>
        <authorList>
            <consortium name="US DOE Joint Genome Institute (JGI-PGF)"/>
            <person name="Walter F."/>
            <person name="Albersmeier A."/>
            <person name="Kalinowski J."/>
            <person name="Ruckert C."/>
        </authorList>
    </citation>
    <scope>NUCLEOTIDE SEQUENCE</scope>
    <source>
        <strain evidence="1">JCM 4518</strain>
    </source>
</reference>
<name>A0A918T9M5_9ACTN</name>
<dbReference type="InterPro" id="IPR011032">
    <property type="entry name" value="GroES-like_sf"/>
</dbReference>
<dbReference type="Gene3D" id="3.90.180.10">
    <property type="entry name" value="Medium-chain alcohol dehydrogenases, catalytic domain"/>
    <property type="match status" value="2"/>
</dbReference>